<dbReference type="Proteomes" id="UP001595923">
    <property type="component" value="Unassembled WGS sequence"/>
</dbReference>
<feature type="compositionally biased region" description="Acidic residues" evidence="1">
    <location>
        <begin position="15"/>
        <end position="31"/>
    </location>
</feature>
<protein>
    <submittedName>
        <fullName evidence="2">Uncharacterized protein</fullName>
    </submittedName>
</protein>
<organism evidence="2 3">
    <name type="scientific">Nocardiopsis mangrovi</name>
    <dbReference type="NCBI Taxonomy" id="1179818"/>
    <lineage>
        <taxon>Bacteria</taxon>
        <taxon>Bacillati</taxon>
        <taxon>Actinomycetota</taxon>
        <taxon>Actinomycetes</taxon>
        <taxon>Streptosporangiales</taxon>
        <taxon>Nocardiopsidaceae</taxon>
        <taxon>Nocardiopsis</taxon>
    </lineage>
</organism>
<reference evidence="3" key="1">
    <citation type="journal article" date="2019" name="Int. J. Syst. Evol. Microbiol.">
        <title>The Global Catalogue of Microorganisms (GCM) 10K type strain sequencing project: providing services to taxonomists for standard genome sequencing and annotation.</title>
        <authorList>
            <consortium name="The Broad Institute Genomics Platform"/>
            <consortium name="The Broad Institute Genome Sequencing Center for Infectious Disease"/>
            <person name="Wu L."/>
            <person name="Ma J."/>
        </authorList>
    </citation>
    <scope>NUCLEOTIDE SEQUENCE [LARGE SCALE GENOMIC DNA]</scope>
    <source>
        <strain evidence="3">XZYJ18</strain>
    </source>
</reference>
<comment type="caution">
    <text evidence="2">The sequence shown here is derived from an EMBL/GenBank/DDBJ whole genome shotgun (WGS) entry which is preliminary data.</text>
</comment>
<evidence type="ECO:0000256" key="1">
    <source>
        <dbReference type="SAM" id="MobiDB-lite"/>
    </source>
</evidence>
<name>A0ABV9DNN8_9ACTN</name>
<proteinExistence type="predicted"/>
<feature type="compositionally biased region" description="Acidic residues" evidence="1">
    <location>
        <begin position="41"/>
        <end position="64"/>
    </location>
</feature>
<accession>A0ABV9DNN8</accession>
<evidence type="ECO:0000313" key="2">
    <source>
        <dbReference type="EMBL" id="MFC4560455.1"/>
    </source>
</evidence>
<dbReference type="RefSeq" id="WP_378570592.1">
    <property type="nucleotide sequence ID" value="NZ_JBHSFQ010000001.1"/>
</dbReference>
<feature type="region of interest" description="Disordered" evidence="1">
    <location>
        <begin position="1"/>
        <end position="81"/>
    </location>
</feature>
<dbReference type="EMBL" id="JBHSFQ010000001">
    <property type="protein sequence ID" value="MFC4560455.1"/>
    <property type="molecule type" value="Genomic_DNA"/>
</dbReference>
<keyword evidence="3" id="KW-1185">Reference proteome</keyword>
<evidence type="ECO:0000313" key="3">
    <source>
        <dbReference type="Proteomes" id="UP001595923"/>
    </source>
</evidence>
<gene>
    <name evidence="2" type="ORF">ACFO4E_01160</name>
</gene>
<sequence length="81" mass="8777">MTSDPQQAAPRPGEGESEGEELSLEAAEADIAEQRSAVLDESTDPDWLEDTDLEDDVEVPEADAVEQAQEVVGDGVDEEYR</sequence>